<dbReference type="Proteomes" id="UP000799753">
    <property type="component" value="Unassembled WGS sequence"/>
</dbReference>
<accession>A0A6A6SBE3</accession>
<dbReference type="PANTHER" id="PTHR47843:SF2">
    <property type="entry name" value="BTB DOMAIN-CONTAINING PROTEIN"/>
    <property type="match status" value="1"/>
</dbReference>
<feature type="region of interest" description="Disordered" evidence="1">
    <location>
        <begin position="1"/>
        <end position="45"/>
    </location>
</feature>
<dbReference type="OrthoDB" id="1022638at2759"/>
<dbReference type="PANTHER" id="PTHR47843">
    <property type="entry name" value="BTB DOMAIN-CONTAINING PROTEIN-RELATED"/>
    <property type="match status" value="1"/>
</dbReference>
<evidence type="ECO:0000256" key="1">
    <source>
        <dbReference type="SAM" id="MobiDB-lite"/>
    </source>
</evidence>
<dbReference type="InterPro" id="IPR011333">
    <property type="entry name" value="SKP1/BTB/POZ_sf"/>
</dbReference>
<evidence type="ECO:0000313" key="3">
    <source>
        <dbReference type="Proteomes" id="UP000799753"/>
    </source>
</evidence>
<evidence type="ECO:0000313" key="2">
    <source>
        <dbReference type="EMBL" id="KAF2643738.1"/>
    </source>
</evidence>
<gene>
    <name evidence="2" type="ORF">P280DRAFT_215912</name>
</gene>
<dbReference type="AlphaFoldDB" id="A0A6A6SBE3"/>
<name>A0A6A6SBE3_9PLEO</name>
<evidence type="ECO:0008006" key="4">
    <source>
        <dbReference type="Google" id="ProtNLM"/>
    </source>
</evidence>
<sequence length="422" mass="46197">MSESIKPIVRLPPTKKAGPIKPEPVLPSTTSLPAGSILGKRPAEKQLERCTPPSAWQPRFASSIPKPGIGATSDVSALGFVGTTELGKNVDPNSASAPFSIGQENGAQMSVFKPPKLFASAFPPQQSNSFTSMSSAFGSNSAWGNVDAVNGNQIHSLPFPAIASSSAFVRLASNVSPFGTISQLPQDVKKAAAENKNSSLDRMLDFGTKVTTVRVGSEHPQDFTVHENLLKRSPFFSNALTQIDDTFPTLKNCSVSTFQLYVNWLYTNRLHSKPTSESVSEVEQRNEWIRLTEAYILGEYLDDADFRDCIIDALLDLFEGIHPTARSAPLDNVQDIYKLADGSPLRELVSDIAAWHFDHDIVEEIKTRVHVPSAFLVETLVKLSKRFQNPSAELYGNVSPVVKGRRSCKYHCHAFEKTCYKG</sequence>
<reference evidence="2" key="1">
    <citation type="journal article" date="2020" name="Stud. Mycol.">
        <title>101 Dothideomycetes genomes: a test case for predicting lifestyles and emergence of pathogens.</title>
        <authorList>
            <person name="Haridas S."/>
            <person name="Albert R."/>
            <person name="Binder M."/>
            <person name="Bloem J."/>
            <person name="Labutti K."/>
            <person name="Salamov A."/>
            <person name="Andreopoulos B."/>
            <person name="Baker S."/>
            <person name="Barry K."/>
            <person name="Bills G."/>
            <person name="Bluhm B."/>
            <person name="Cannon C."/>
            <person name="Castanera R."/>
            <person name="Culley D."/>
            <person name="Daum C."/>
            <person name="Ezra D."/>
            <person name="Gonzalez J."/>
            <person name="Henrissat B."/>
            <person name="Kuo A."/>
            <person name="Liang C."/>
            <person name="Lipzen A."/>
            <person name="Lutzoni F."/>
            <person name="Magnuson J."/>
            <person name="Mondo S."/>
            <person name="Nolan M."/>
            <person name="Ohm R."/>
            <person name="Pangilinan J."/>
            <person name="Park H.-J."/>
            <person name="Ramirez L."/>
            <person name="Alfaro M."/>
            <person name="Sun H."/>
            <person name="Tritt A."/>
            <person name="Yoshinaga Y."/>
            <person name="Zwiers L.-H."/>
            <person name="Turgeon B."/>
            <person name="Goodwin S."/>
            <person name="Spatafora J."/>
            <person name="Crous P."/>
            <person name="Grigoriev I."/>
        </authorList>
    </citation>
    <scope>NUCLEOTIDE SEQUENCE</scope>
    <source>
        <strain evidence="2">CBS 473.64</strain>
    </source>
</reference>
<dbReference type="CDD" id="cd18186">
    <property type="entry name" value="BTB_POZ_ZBTB_KLHL-like"/>
    <property type="match status" value="1"/>
</dbReference>
<protein>
    <recommendedName>
        <fullName evidence="4">BTB domain-containing protein</fullName>
    </recommendedName>
</protein>
<keyword evidence="3" id="KW-1185">Reference proteome</keyword>
<proteinExistence type="predicted"/>
<organism evidence="2 3">
    <name type="scientific">Massarina eburnea CBS 473.64</name>
    <dbReference type="NCBI Taxonomy" id="1395130"/>
    <lineage>
        <taxon>Eukaryota</taxon>
        <taxon>Fungi</taxon>
        <taxon>Dikarya</taxon>
        <taxon>Ascomycota</taxon>
        <taxon>Pezizomycotina</taxon>
        <taxon>Dothideomycetes</taxon>
        <taxon>Pleosporomycetidae</taxon>
        <taxon>Pleosporales</taxon>
        <taxon>Massarineae</taxon>
        <taxon>Massarinaceae</taxon>
        <taxon>Massarina</taxon>
    </lineage>
</organism>
<dbReference type="Gene3D" id="3.30.710.10">
    <property type="entry name" value="Potassium Channel Kv1.1, Chain A"/>
    <property type="match status" value="1"/>
</dbReference>
<dbReference type="EMBL" id="MU006779">
    <property type="protein sequence ID" value="KAF2643738.1"/>
    <property type="molecule type" value="Genomic_DNA"/>
</dbReference>